<sequence>MWLVDRATDRVHESRALAVQSRTLEVLAGFGLADKMVAAGNPAVRLIVHAGRRQRPVRLFDLGLCDTSYPYLLFLSQAETERLLGEYLATLGVSVERGVELVGLDRTDQAVVGTLRDRDGHVERMSARYVVGCDGAQSAVRRFAGIGFGRQHPSIRDGVAVPPVPTKPPPPVPRSAEIGQSPSLPYLCGEQSALIGNGLCFDVVGIPAAETRIPPAIL</sequence>
<comment type="cofactor">
    <cofactor evidence="1">
        <name>FAD</name>
        <dbReference type="ChEBI" id="CHEBI:57692"/>
    </cofactor>
</comment>
<keyword evidence="2" id="KW-0285">Flavoprotein</keyword>
<dbReference type="Proteomes" id="UP000279968">
    <property type="component" value="Unassembled WGS sequence"/>
</dbReference>
<reference evidence="5 6" key="1">
    <citation type="journal article" date="2015" name="Int. J. Syst. Evol. Microbiol.">
        <title>Micromonospora costi sp. nov., isolated from a leaf of Costus speciosus.</title>
        <authorList>
            <person name="Thawai C."/>
        </authorList>
    </citation>
    <scope>NUCLEOTIDE SEQUENCE [LARGE SCALE GENOMIC DNA]</scope>
    <source>
        <strain evidence="5 6">CS1-12</strain>
    </source>
</reference>
<accession>A0A3B0A7R0</accession>
<evidence type="ECO:0000313" key="6">
    <source>
        <dbReference type="Proteomes" id="UP000279968"/>
    </source>
</evidence>
<evidence type="ECO:0000256" key="3">
    <source>
        <dbReference type="ARBA" id="ARBA00022827"/>
    </source>
</evidence>
<dbReference type="InterPro" id="IPR002938">
    <property type="entry name" value="FAD-bd"/>
</dbReference>
<evidence type="ECO:0000256" key="2">
    <source>
        <dbReference type="ARBA" id="ARBA00022630"/>
    </source>
</evidence>
<keyword evidence="6" id="KW-1185">Reference proteome</keyword>
<dbReference type="GO" id="GO:0071949">
    <property type="term" value="F:FAD binding"/>
    <property type="evidence" value="ECO:0007669"/>
    <property type="project" value="InterPro"/>
</dbReference>
<feature type="domain" description="FAD-binding" evidence="4">
    <location>
        <begin position="3"/>
        <end position="152"/>
    </location>
</feature>
<dbReference type="InterPro" id="IPR036188">
    <property type="entry name" value="FAD/NAD-bd_sf"/>
</dbReference>
<evidence type="ECO:0000259" key="4">
    <source>
        <dbReference type="Pfam" id="PF01494"/>
    </source>
</evidence>
<dbReference type="OrthoDB" id="3647401at2"/>
<protein>
    <recommendedName>
        <fullName evidence="4">FAD-binding domain-containing protein</fullName>
    </recommendedName>
</protein>
<dbReference type="Pfam" id="PF01494">
    <property type="entry name" value="FAD_binding_3"/>
    <property type="match status" value="1"/>
</dbReference>
<dbReference type="GO" id="GO:0016709">
    <property type="term" value="F:oxidoreductase activity, acting on paired donors, with incorporation or reduction of molecular oxygen, NAD(P)H as one donor, and incorporation of one atom of oxygen"/>
    <property type="evidence" value="ECO:0007669"/>
    <property type="project" value="UniProtKB-ARBA"/>
</dbReference>
<dbReference type="EMBL" id="RBAN01000002">
    <property type="protein sequence ID" value="RKN56160.1"/>
    <property type="molecule type" value="Genomic_DNA"/>
</dbReference>
<name>A0A3B0A7R0_9ACTN</name>
<dbReference type="InterPro" id="IPR050641">
    <property type="entry name" value="RIFMO-like"/>
</dbReference>
<dbReference type="PANTHER" id="PTHR43004:SF19">
    <property type="entry name" value="BINDING MONOOXYGENASE, PUTATIVE (JCVI)-RELATED"/>
    <property type="match status" value="1"/>
</dbReference>
<evidence type="ECO:0000256" key="1">
    <source>
        <dbReference type="ARBA" id="ARBA00001974"/>
    </source>
</evidence>
<organism evidence="5 6">
    <name type="scientific">Micromonospora costi</name>
    <dbReference type="NCBI Taxonomy" id="1530042"/>
    <lineage>
        <taxon>Bacteria</taxon>
        <taxon>Bacillati</taxon>
        <taxon>Actinomycetota</taxon>
        <taxon>Actinomycetes</taxon>
        <taxon>Micromonosporales</taxon>
        <taxon>Micromonosporaceae</taxon>
        <taxon>Micromonospora</taxon>
    </lineage>
</organism>
<gene>
    <name evidence="5" type="ORF">D7193_11620</name>
</gene>
<dbReference type="AlphaFoldDB" id="A0A3B0A7R0"/>
<dbReference type="SUPFAM" id="SSF51905">
    <property type="entry name" value="FAD/NAD(P)-binding domain"/>
    <property type="match status" value="1"/>
</dbReference>
<proteinExistence type="predicted"/>
<evidence type="ECO:0000313" key="5">
    <source>
        <dbReference type="EMBL" id="RKN56160.1"/>
    </source>
</evidence>
<dbReference type="PANTHER" id="PTHR43004">
    <property type="entry name" value="TRK SYSTEM POTASSIUM UPTAKE PROTEIN"/>
    <property type="match status" value="1"/>
</dbReference>
<dbReference type="Gene3D" id="3.50.50.60">
    <property type="entry name" value="FAD/NAD(P)-binding domain"/>
    <property type="match status" value="1"/>
</dbReference>
<keyword evidence="3" id="KW-0274">FAD</keyword>
<dbReference type="Gene3D" id="3.30.70.2450">
    <property type="match status" value="1"/>
</dbReference>
<comment type="caution">
    <text evidence="5">The sequence shown here is derived from an EMBL/GenBank/DDBJ whole genome shotgun (WGS) entry which is preliminary data.</text>
</comment>